<sequence>MSGGGDPNKTVIGAANGNNCLSNGEPGREVPKVYDNAEDNLNFGWFSLPRDGQNSGGSRHGSRPASVSGRKQNGRTSRQGGIGHAQHERPPSQKGSIQQQGPVQVSAAEGSETHLPPSSRQGHLPQQPGDSQRLVVSDDPDVAEFERPDQNNYQQEQQMCFGLDQCRGQGDDSTGHELRPEIEAVDWPLSRAAQEMFMTQAHPPAEPGFNFLDKKGMSSRPGSRGGTPSVPPIPPTPMPPLQWNGYKGTNRPTFASWRERWHRDHAQSHPHCPVGRNRMETEQHNILSDFNNNNNIDSRNTGAHCGLSRGNTVKNKCTSKDRNKNSNNNSCDGNYVIKDESLDLRENQGSYWNKHWREDHITNIGTEFIGYDGSIFRSVKGSGQSKTAAPKGNEGNKSFPTCNMKEINMAFRKRMKKWASTVDPIVQTNGKGLGSYKSEKDARREDFDFETEGPPKHVKSANRKSSFTLNFLSRVKGLKEAASCWGKKVGRRSLPRSNYCQLFDNDF</sequence>
<feature type="compositionally biased region" description="Pro residues" evidence="1">
    <location>
        <begin position="229"/>
        <end position="240"/>
    </location>
</feature>
<gene>
    <name evidence="2" type="ORF">RRG08_021745</name>
</gene>
<comment type="caution">
    <text evidence="2">The sequence shown here is derived from an EMBL/GenBank/DDBJ whole genome shotgun (WGS) entry which is preliminary data.</text>
</comment>
<organism evidence="2 3">
    <name type="scientific">Elysia crispata</name>
    <name type="common">lettuce slug</name>
    <dbReference type="NCBI Taxonomy" id="231223"/>
    <lineage>
        <taxon>Eukaryota</taxon>
        <taxon>Metazoa</taxon>
        <taxon>Spiralia</taxon>
        <taxon>Lophotrochozoa</taxon>
        <taxon>Mollusca</taxon>
        <taxon>Gastropoda</taxon>
        <taxon>Heterobranchia</taxon>
        <taxon>Euthyneura</taxon>
        <taxon>Panpulmonata</taxon>
        <taxon>Sacoglossa</taxon>
        <taxon>Placobranchoidea</taxon>
        <taxon>Plakobranchidae</taxon>
        <taxon>Elysia</taxon>
    </lineage>
</organism>
<feature type="compositionally biased region" description="Low complexity" evidence="1">
    <location>
        <begin position="218"/>
        <end position="228"/>
    </location>
</feature>
<feature type="compositionally biased region" description="Polar residues" evidence="1">
    <location>
        <begin position="69"/>
        <end position="79"/>
    </location>
</feature>
<feature type="compositionally biased region" description="Polar residues" evidence="1">
    <location>
        <begin position="93"/>
        <end position="103"/>
    </location>
</feature>
<name>A0AAE1DP17_9GAST</name>
<proteinExistence type="predicted"/>
<reference evidence="2" key="1">
    <citation type="journal article" date="2023" name="G3 (Bethesda)">
        <title>A reference genome for the long-term kleptoplast-retaining sea slug Elysia crispata morphotype clarki.</title>
        <authorList>
            <person name="Eastman K.E."/>
            <person name="Pendleton A.L."/>
            <person name="Shaikh M.A."/>
            <person name="Suttiyut T."/>
            <person name="Ogas R."/>
            <person name="Tomko P."/>
            <person name="Gavelis G."/>
            <person name="Widhalm J.R."/>
            <person name="Wisecaver J.H."/>
        </authorList>
    </citation>
    <scope>NUCLEOTIDE SEQUENCE</scope>
    <source>
        <strain evidence="2">ECLA1</strain>
    </source>
</reference>
<dbReference type="Proteomes" id="UP001283361">
    <property type="component" value="Unassembled WGS sequence"/>
</dbReference>
<feature type="region of interest" description="Disordered" evidence="1">
    <location>
        <begin position="216"/>
        <end position="247"/>
    </location>
</feature>
<dbReference type="AlphaFoldDB" id="A0AAE1DP17"/>
<evidence type="ECO:0000313" key="3">
    <source>
        <dbReference type="Proteomes" id="UP001283361"/>
    </source>
</evidence>
<protein>
    <submittedName>
        <fullName evidence="2">Uncharacterized protein</fullName>
    </submittedName>
</protein>
<evidence type="ECO:0000313" key="2">
    <source>
        <dbReference type="EMBL" id="KAK3777629.1"/>
    </source>
</evidence>
<dbReference type="EMBL" id="JAWDGP010003066">
    <property type="protein sequence ID" value="KAK3777629.1"/>
    <property type="molecule type" value="Genomic_DNA"/>
</dbReference>
<keyword evidence="3" id="KW-1185">Reference proteome</keyword>
<accession>A0AAE1DP17</accession>
<feature type="region of interest" description="Disordered" evidence="1">
    <location>
        <begin position="1"/>
        <end position="134"/>
    </location>
</feature>
<evidence type="ECO:0000256" key="1">
    <source>
        <dbReference type="SAM" id="MobiDB-lite"/>
    </source>
</evidence>